<dbReference type="SFLD" id="SFLDG01129">
    <property type="entry name" value="C1.5:_HAD__Beta-PGM__Phosphata"/>
    <property type="match status" value="1"/>
</dbReference>
<dbReference type="SUPFAM" id="SSF56784">
    <property type="entry name" value="HAD-like"/>
    <property type="match status" value="1"/>
</dbReference>
<evidence type="ECO:0000256" key="3">
    <source>
        <dbReference type="ARBA" id="ARBA00022801"/>
    </source>
</evidence>
<dbReference type="NCBIfam" id="TIGR01509">
    <property type="entry name" value="HAD-SF-IA-v3"/>
    <property type="match status" value="1"/>
</dbReference>
<organism evidence="5 6">
    <name type="scientific">Deinococcus carri</name>
    <dbReference type="NCBI Taxonomy" id="1211323"/>
    <lineage>
        <taxon>Bacteria</taxon>
        <taxon>Thermotogati</taxon>
        <taxon>Deinococcota</taxon>
        <taxon>Deinococci</taxon>
        <taxon>Deinococcales</taxon>
        <taxon>Deinococcaceae</taxon>
        <taxon>Deinococcus</taxon>
    </lineage>
</organism>
<comment type="cofactor">
    <cofactor evidence="1">
        <name>Mg(2+)</name>
        <dbReference type="ChEBI" id="CHEBI:18420"/>
    </cofactor>
</comment>
<dbReference type="EMBL" id="BAABRP010000001">
    <property type="protein sequence ID" value="GAA5511386.1"/>
    <property type="molecule type" value="Genomic_DNA"/>
</dbReference>
<evidence type="ECO:0000256" key="2">
    <source>
        <dbReference type="ARBA" id="ARBA00022723"/>
    </source>
</evidence>
<dbReference type="InterPro" id="IPR036412">
    <property type="entry name" value="HAD-like_sf"/>
</dbReference>
<dbReference type="InterPro" id="IPR023214">
    <property type="entry name" value="HAD_sf"/>
</dbReference>
<accession>A0ABP9W304</accession>
<dbReference type="NCBIfam" id="TIGR01549">
    <property type="entry name" value="HAD-SF-IA-v1"/>
    <property type="match status" value="1"/>
</dbReference>
<dbReference type="InterPro" id="IPR051400">
    <property type="entry name" value="HAD-like_hydrolase"/>
</dbReference>
<dbReference type="Gene3D" id="3.40.50.1000">
    <property type="entry name" value="HAD superfamily/HAD-like"/>
    <property type="match status" value="1"/>
</dbReference>
<proteinExistence type="predicted"/>
<evidence type="ECO:0000256" key="4">
    <source>
        <dbReference type="ARBA" id="ARBA00022842"/>
    </source>
</evidence>
<comment type="caution">
    <text evidence="5">The sequence shown here is derived from an EMBL/GenBank/DDBJ whole genome shotgun (WGS) entry which is preliminary data.</text>
</comment>
<protein>
    <submittedName>
        <fullName evidence="5">Phosphoglycolate phosphatase</fullName>
    </submittedName>
</protein>
<sequence>MTLPPDVQAVLFDFDGTLTDYVAADLAALAALRLLACPHADPESFVNRAVDEIMAFHARVEAGQSDPLRMDHERLTRTLAAYDVSCTAGHLAHYAAALLVGTMPSPGALELLTALRARGLRLGLLTNAYDGPAQRQRVAACFPEGPFEAVVVAGEVGALKPDPRPFHALLGAMQVEPGEAVYIGDSPGHDVQGALAAGLRAVLVHPHPRLRERALTLGAVAAVPDLAALLPA</sequence>
<gene>
    <name evidence="5" type="primary">gph_1</name>
    <name evidence="5" type="ORF">Dcar01_00095</name>
</gene>
<keyword evidence="3" id="KW-0378">Hydrolase</keyword>
<keyword evidence="6" id="KW-1185">Reference proteome</keyword>
<dbReference type="PANTHER" id="PTHR46470">
    <property type="entry name" value="N-ACYLNEURAMINATE-9-PHOSPHATASE"/>
    <property type="match status" value="1"/>
</dbReference>
<dbReference type="Pfam" id="PF00702">
    <property type="entry name" value="Hydrolase"/>
    <property type="match status" value="1"/>
</dbReference>
<dbReference type="SFLD" id="SFLDS00003">
    <property type="entry name" value="Haloacid_Dehalogenase"/>
    <property type="match status" value="1"/>
</dbReference>
<evidence type="ECO:0000313" key="6">
    <source>
        <dbReference type="Proteomes" id="UP001401887"/>
    </source>
</evidence>
<dbReference type="RefSeq" id="WP_345459246.1">
    <property type="nucleotide sequence ID" value="NZ_BAABRP010000001.1"/>
</dbReference>
<dbReference type="PANTHER" id="PTHR46470:SF2">
    <property type="entry name" value="GLYCERALDEHYDE 3-PHOSPHATE PHOSPHATASE"/>
    <property type="match status" value="1"/>
</dbReference>
<reference evidence="5 6" key="1">
    <citation type="submission" date="2024-02" db="EMBL/GenBank/DDBJ databases">
        <title>Deinococcus carri NBRC 110142.</title>
        <authorList>
            <person name="Ichikawa N."/>
            <person name="Katano-Makiyama Y."/>
            <person name="Hidaka K."/>
        </authorList>
    </citation>
    <scope>NUCLEOTIDE SEQUENCE [LARGE SCALE GENOMIC DNA]</scope>
    <source>
        <strain evidence="5 6">NBRC 110142</strain>
    </source>
</reference>
<dbReference type="Proteomes" id="UP001401887">
    <property type="component" value="Unassembled WGS sequence"/>
</dbReference>
<dbReference type="InterPro" id="IPR006439">
    <property type="entry name" value="HAD-SF_hydro_IA"/>
</dbReference>
<dbReference type="PRINTS" id="PR00413">
    <property type="entry name" value="HADHALOGNASE"/>
</dbReference>
<evidence type="ECO:0000256" key="1">
    <source>
        <dbReference type="ARBA" id="ARBA00001946"/>
    </source>
</evidence>
<keyword evidence="4" id="KW-0460">Magnesium</keyword>
<evidence type="ECO:0000313" key="5">
    <source>
        <dbReference type="EMBL" id="GAA5511386.1"/>
    </source>
</evidence>
<name>A0ABP9W304_9DEIO</name>
<keyword evidence="2" id="KW-0479">Metal-binding</keyword>